<name>A0A3B0TND4_9ZZZZ</name>
<feature type="transmembrane region" description="Helical" evidence="8">
    <location>
        <begin position="341"/>
        <end position="368"/>
    </location>
</feature>
<feature type="transmembrane region" description="Helical" evidence="8">
    <location>
        <begin position="374"/>
        <end position="396"/>
    </location>
</feature>
<evidence type="ECO:0000256" key="3">
    <source>
        <dbReference type="ARBA" id="ARBA00022448"/>
    </source>
</evidence>
<feature type="transmembrane region" description="Helical" evidence="8">
    <location>
        <begin position="141"/>
        <end position="165"/>
    </location>
</feature>
<feature type="transmembrane region" description="Helical" evidence="8">
    <location>
        <begin position="84"/>
        <end position="106"/>
    </location>
</feature>
<evidence type="ECO:0000256" key="2">
    <source>
        <dbReference type="ARBA" id="ARBA00006236"/>
    </source>
</evidence>
<dbReference type="GO" id="GO:1990961">
    <property type="term" value="P:xenobiotic detoxification by transmembrane export across the plasma membrane"/>
    <property type="evidence" value="ECO:0007669"/>
    <property type="project" value="InterPro"/>
</dbReference>
<evidence type="ECO:0000313" key="10">
    <source>
        <dbReference type="EMBL" id="VAW20211.1"/>
    </source>
</evidence>
<dbReference type="NCBIfam" id="TIGR00710">
    <property type="entry name" value="efflux_Bcr_CflA"/>
    <property type="match status" value="1"/>
</dbReference>
<sequence length="415" mass="44531">MNIPTFRAREISRLEFIALTAALMALNALAIDIMLPALPNIGAAFNLVNENDRPLVLSFYLLGVSIAQLLFGPLTDRFGRRGPLMVGLTIYVITALSAILAPSFVWLLGLRFIQGLGAASFRVIVLAIVRDKFQGRAMAEIMSLTFTVFMIVPIIAPSIGQLLLFAGPWQIIFLFVGLIGAGFGAWAFFRLPETLDPAKRRPLSYDGIIGGFKIVIANRFSLLYSLAGMLVFGALMGMINSSQQIFVEIYSLGARFPIAFAAMAGTMAFASFLNSRIVGYFGMRRIAHFALVVFTASSTLLLVFSLFGHVAFPLFFVLLTTAMFMFSASSANMNALAMQPLGAVAGTAASVFGFLQTLGGTLIGLMIGRMFDGTITPIAAGFATVGIIALLAVLWAENGRLFGLGEEEQPVSAKG</sequence>
<dbReference type="SUPFAM" id="SSF103473">
    <property type="entry name" value="MFS general substrate transporter"/>
    <property type="match status" value="1"/>
</dbReference>
<dbReference type="AlphaFoldDB" id="A0A3B0TND4"/>
<keyword evidence="7 8" id="KW-0472">Membrane</keyword>
<dbReference type="PANTHER" id="PTHR43124">
    <property type="entry name" value="PURINE EFFLUX PUMP PBUE"/>
    <property type="match status" value="1"/>
</dbReference>
<dbReference type="EMBL" id="UOEO01000132">
    <property type="protein sequence ID" value="VAW20211.1"/>
    <property type="molecule type" value="Genomic_DNA"/>
</dbReference>
<protein>
    <submittedName>
        <fullName evidence="10">MFS family multidrug efflux protein, similarity to bicyclomycin resistance protein Bcr</fullName>
    </submittedName>
</protein>
<dbReference type="InterPro" id="IPR020846">
    <property type="entry name" value="MFS_dom"/>
</dbReference>
<evidence type="ECO:0000256" key="6">
    <source>
        <dbReference type="ARBA" id="ARBA00022989"/>
    </source>
</evidence>
<feature type="transmembrane region" description="Helical" evidence="8">
    <location>
        <begin position="222"/>
        <end position="240"/>
    </location>
</feature>
<dbReference type="InterPro" id="IPR004812">
    <property type="entry name" value="Efflux_drug-R_Bcr/CmlA"/>
</dbReference>
<comment type="subcellular location">
    <subcellularLocation>
        <location evidence="1">Cell membrane</location>
        <topology evidence="1">Multi-pass membrane protein</topology>
    </subcellularLocation>
</comment>
<evidence type="ECO:0000259" key="9">
    <source>
        <dbReference type="PROSITE" id="PS50850"/>
    </source>
</evidence>
<dbReference type="Gene3D" id="1.20.1720.10">
    <property type="entry name" value="Multidrug resistance protein D"/>
    <property type="match status" value="1"/>
</dbReference>
<feature type="transmembrane region" description="Helical" evidence="8">
    <location>
        <begin position="286"/>
        <end position="304"/>
    </location>
</feature>
<dbReference type="PRINTS" id="PR01036">
    <property type="entry name" value="TCRTETB"/>
</dbReference>
<dbReference type="GO" id="GO:0042910">
    <property type="term" value="F:xenobiotic transmembrane transporter activity"/>
    <property type="evidence" value="ECO:0007669"/>
    <property type="project" value="InterPro"/>
</dbReference>
<dbReference type="PANTHER" id="PTHR43124:SF3">
    <property type="entry name" value="CHLORAMPHENICOL EFFLUX PUMP RV0191"/>
    <property type="match status" value="1"/>
</dbReference>
<dbReference type="Pfam" id="PF07690">
    <property type="entry name" value="MFS_1"/>
    <property type="match status" value="1"/>
</dbReference>
<evidence type="ECO:0000256" key="8">
    <source>
        <dbReference type="SAM" id="Phobius"/>
    </source>
</evidence>
<dbReference type="CDD" id="cd17320">
    <property type="entry name" value="MFS_MdfA_MDR_like"/>
    <property type="match status" value="1"/>
</dbReference>
<gene>
    <name evidence="10" type="ORF">MNBD_ALPHA12-1751</name>
</gene>
<evidence type="ECO:0000256" key="4">
    <source>
        <dbReference type="ARBA" id="ARBA00022475"/>
    </source>
</evidence>
<feature type="transmembrane region" description="Helical" evidence="8">
    <location>
        <begin position="310"/>
        <end position="329"/>
    </location>
</feature>
<feature type="transmembrane region" description="Helical" evidence="8">
    <location>
        <begin position="171"/>
        <end position="191"/>
    </location>
</feature>
<dbReference type="InterPro" id="IPR036259">
    <property type="entry name" value="MFS_trans_sf"/>
</dbReference>
<comment type="similarity">
    <text evidence="2">Belongs to the major facilitator superfamily. Bcr/CmlA family.</text>
</comment>
<evidence type="ECO:0000256" key="1">
    <source>
        <dbReference type="ARBA" id="ARBA00004651"/>
    </source>
</evidence>
<keyword evidence="6 8" id="KW-1133">Transmembrane helix</keyword>
<feature type="transmembrane region" description="Helical" evidence="8">
    <location>
        <begin position="54"/>
        <end position="72"/>
    </location>
</feature>
<keyword evidence="3" id="KW-0813">Transport</keyword>
<feature type="transmembrane region" description="Helical" evidence="8">
    <location>
        <begin position="112"/>
        <end position="129"/>
    </location>
</feature>
<evidence type="ECO:0000256" key="7">
    <source>
        <dbReference type="ARBA" id="ARBA00023136"/>
    </source>
</evidence>
<feature type="transmembrane region" description="Helical" evidence="8">
    <location>
        <begin position="252"/>
        <end position="274"/>
    </location>
</feature>
<evidence type="ECO:0000256" key="5">
    <source>
        <dbReference type="ARBA" id="ARBA00022692"/>
    </source>
</evidence>
<dbReference type="InterPro" id="IPR011701">
    <property type="entry name" value="MFS"/>
</dbReference>
<proteinExistence type="inferred from homology"/>
<reference evidence="10" key="1">
    <citation type="submission" date="2018-06" db="EMBL/GenBank/DDBJ databases">
        <authorList>
            <person name="Zhirakovskaya E."/>
        </authorList>
    </citation>
    <scope>NUCLEOTIDE SEQUENCE</scope>
</reference>
<dbReference type="PROSITE" id="PS50850">
    <property type="entry name" value="MFS"/>
    <property type="match status" value="1"/>
</dbReference>
<accession>A0A3B0TND4</accession>
<keyword evidence="4" id="KW-1003">Cell membrane</keyword>
<dbReference type="InterPro" id="IPR050189">
    <property type="entry name" value="MFS_Efflux_Transporters"/>
</dbReference>
<feature type="domain" description="Major facilitator superfamily (MFS) profile" evidence="9">
    <location>
        <begin position="13"/>
        <end position="398"/>
    </location>
</feature>
<organism evidence="10">
    <name type="scientific">hydrothermal vent metagenome</name>
    <dbReference type="NCBI Taxonomy" id="652676"/>
    <lineage>
        <taxon>unclassified sequences</taxon>
        <taxon>metagenomes</taxon>
        <taxon>ecological metagenomes</taxon>
    </lineage>
</organism>
<dbReference type="GO" id="GO:0005886">
    <property type="term" value="C:plasma membrane"/>
    <property type="evidence" value="ECO:0007669"/>
    <property type="project" value="UniProtKB-SubCell"/>
</dbReference>
<keyword evidence="5 8" id="KW-0812">Transmembrane</keyword>